<name>J4GIG0_9APHY</name>
<reference evidence="2 3" key="1">
    <citation type="journal article" date="2012" name="Appl. Environ. Microbiol.">
        <title>Short-read sequencing for genomic analysis of the brown rot fungus Fibroporia radiculosa.</title>
        <authorList>
            <person name="Tang J.D."/>
            <person name="Perkins A.D."/>
            <person name="Sonstegard T.S."/>
            <person name="Schroeder S.G."/>
            <person name="Burgess S.C."/>
            <person name="Diehl S.V."/>
        </authorList>
    </citation>
    <scope>NUCLEOTIDE SEQUENCE [LARGE SCALE GENOMIC DNA]</scope>
    <source>
        <strain evidence="2 3">TFFH 294</strain>
    </source>
</reference>
<protein>
    <submittedName>
        <fullName evidence="2">Uncharacterized protein</fullName>
    </submittedName>
</protein>
<dbReference type="AlphaFoldDB" id="J4GIG0"/>
<dbReference type="HOGENOM" id="CLU_1441081_0_0_1"/>
<organism evidence="2 3">
    <name type="scientific">Fibroporia radiculosa</name>
    <dbReference type="NCBI Taxonomy" id="599839"/>
    <lineage>
        <taxon>Eukaryota</taxon>
        <taxon>Fungi</taxon>
        <taxon>Dikarya</taxon>
        <taxon>Basidiomycota</taxon>
        <taxon>Agaricomycotina</taxon>
        <taxon>Agaricomycetes</taxon>
        <taxon>Polyporales</taxon>
        <taxon>Fibroporiaceae</taxon>
        <taxon>Fibroporia</taxon>
    </lineage>
</organism>
<feature type="region of interest" description="Disordered" evidence="1">
    <location>
        <begin position="133"/>
        <end position="188"/>
    </location>
</feature>
<dbReference type="InParanoid" id="J4GIG0"/>
<dbReference type="EMBL" id="HE797415">
    <property type="protein sequence ID" value="CCM06608.1"/>
    <property type="molecule type" value="Genomic_DNA"/>
</dbReference>
<dbReference type="Proteomes" id="UP000006352">
    <property type="component" value="Unassembled WGS sequence"/>
</dbReference>
<proteinExistence type="predicted"/>
<feature type="region of interest" description="Disordered" evidence="1">
    <location>
        <begin position="39"/>
        <end position="71"/>
    </location>
</feature>
<keyword evidence="3" id="KW-1185">Reference proteome</keyword>
<gene>
    <name evidence="2" type="ORF">FIBRA_08887</name>
</gene>
<dbReference type="GeneID" id="24101508"/>
<dbReference type="RefSeq" id="XP_012185891.1">
    <property type="nucleotide sequence ID" value="XM_012330501.1"/>
</dbReference>
<sequence length="188" mass="20963">MTHDRRKERAASHMFSLVPSFQQRQPKLTSLLVSGTAHVHELSTRPPSPPWDPVSLPRHRRGGAGRVPRQSPRLGRWEALGYPSTTTNSYPSACRQLDPGALKPSTRHKVSVTLPAEVDPRARLLFLHPLPSPHRGEFSSSSALPRPLDTDPSAPRSPQSFQHRFANIGHTERRRTVDERNTNVVCGS</sequence>
<evidence type="ECO:0000313" key="2">
    <source>
        <dbReference type="EMBL" id="CCM06608.1"/>
    </source>
</evidence>
<accession>J4GIG0</accession>
<evidence type="ECO:0000313" key="3">
    <source>
        <dbReference type="Proteomes" id="UP000006352"/>
    </source>
</evidence>
<evidence type="ECO:0000256" key="1">
    <source>
        <dbReference type="SAM" id="MobiDB-lite"/>
    </source>
</evidence>
<feature type="compositionally biased region" description="Basic and acidic residues" evidence="1">
    <location>
        <begin position="170"/>
        <end position="181"/>
    </location>
</feature>